<dbReference type="RefSeq" id="WP_215342340.1">
    <property type="nucleotide sequence ID" value="NZ_JAGSGD010000001.1"/>
</dbReference>
<dbReference type="AlphaFoldDB" id="A0A941HXN7"/>
<proteinExistence type="predicted"/>
<dbReference type="Gene3D" id="3.40.50.1820">
    <property type="entry name" value="alpha/beta hydrolase"/>
    <property type="match status" value="1"/>
</dbReference>
<evidence type="ECO:0000313" key="3">
    <source>
        <dbReference type="EMBL" id="MBR7621286.1"/>
    </source>
</evidence>
<dbReference type="Pfam" id="PF10503">
    <property type="entry name" value="Esterase_PHB"/>
    <property type="match status" value="1"/>
</dbReference>
<evidence type="ECO:0000256" key="2">
    <source>
        <dbReference type="ARBA" id="ARBA00022801"/>
    </source>
</evidence>
<protein>
    <submittedName>
        <fullName evidence="3">PHB depolymerase family esterase</fullName>
    </submittedName>
</protein>
<reference evidence="3" key="1">
    <citation type="submission" date="2021-04" db="EMBL/GenBank/DDBJ databases">
        <title>Draft genome assembly of strain Phenylobacterium sp. 20VBR1 using MiniION and Illumina platforms.</title>
        <authorList>
            <person name="Thomas F.A."/>
            <person name="Krishnan K.P."/>
            <person name="Sinha R.K."/>
        </authorList>
    </citation>
    <scope>NUCLEOTIDE SEQUENCE</scope>
    <source>
        <strain evidence="3">20VBR1</strain>
    </source>
</reference>
<sequence>MRPLSDTLLRLTALREAGAAIGTRSGSQRLTELTGFGGNPGALRAFAYVPERLPRSAPLVVVLHGCTQTASEYDLGAGWSALAEQAGFALLFPEQVRGNNFNLCFNWYEPGDSRRGKGEAASVRQMTEAMIVAHGLDRRRVFVTGLSAGGAMASVMLATYPEVFAGGAVIAGLPFGAAASVPEAFDRMRGYGGPSEAALATAIRKASPHKGPWPSVSVWHGSADYTVSPSNGEAVLAQWRGVHGLDPDPSHTEIEAGHTRRTWRDAKGRALLEHNLVAGMGHGVPLKPDGSAGGGVSGAYMLDVGLASTRAIAAGWGLIDEAEIPLAAKLARARAPGAIGLPPARKPTAKPTLPNVSAIGTVIEDALRKAGLMK</sequence>
<name>A0A941HXN7_9CAUL</name>
<evidence type="ECO:0000313" key="4">
    <source>
        <dbReference type="Proteomes" id="UP000622580"/>
    </source>
</evidence>
<comment type="caution">
    <text evidence="3">The sequence shown here is derived from an EMBL/GenBank/DDBJ whole genome shotgun (WGS) entry which is preliminary data.</text>
</comment>
<dbReference type="EMBL" id="JAGSGD010000001">
    <property type="protein sequence ID" value="MBR7621286.1"/>
    <property type="molecule type" value="Genomic_DNA"/>
</dbReference>
<dbReference type="InterPro" id="IPR010126">
    <property type="entry name" value="Esterase_phb"/>
</dbReference>
<dbReference type="InterPro" id="IPR050955">
    <property type="entry name" value="Plant_Biomass_Hydrol_Est"/>
</dbReference>
<dbReference type="GO" id="GO:0005576">
    <property type="term" value="C:extracellular region"/>
    <property type="evidence" value="ECO:0007669"/>
    <property type="project" value="InterPro"/>
</dbReference>
<dbReference type="NCBIfam" id="TIGR01840">
    <property type="entry name" value="esterase_phb"/>
    <property type="match status" value="1"/>
</dbReference>
<keyword evidence="2" id="KW-0378">Hydrolase</keyword>
<keyword evidence="4" id="KW-1185">Reference proteome</keyword>
<accession>A0A941HXN7</accession>
<organism evidence="3 4">
    <name type="scientific">Phenylobacterium glaciei</name>
    <dbReference type="NCBI Taxonomy" id="2803784"/>
    <lineage>
        <taxon>Bacteria</taxon>
        <taxon>Pseudomonadati</taxon>
        <taxon>Pseudomonadota</taxon>
        <taxon>Alphaproteobacteria</taxon>
        <taxon>Caulobacterales</taxon>
        <taxon>Caulobacteraceae</taxon>
        <taxon>Phenylobacterium</taxon>
    </lineage>
</organism>
<dbReference type="PANTHER" id="PTHR43037">
    <property type="entry name" value="UNNAMED PRODUCT-RELATED"/>
    <property type="match status" value="1"/>
</dbReference>
<evidence type="ECO:0000256" key="1">
    <source>
        <dbReference type="ARBA" id="ARBA00022729"/>
    </source>
</evidence>
<dbReference type="Proteomes" id="UP000622580">
    <property type="component" value="Unassembled WGS sequence"/>
</dbReference>
<gene>
    <name evidence="3" type="ORF">JKL49_17975</name>
</gene>
<dbReference type="SUPFAM" id="SSF53474">
    <property type="entry name" value="alpha/beta-Hydrolases"/>
    <property type="match status" value="1"/>
</dbReference>
<keyword evidence="1" id="KW-0732">Signal</keyword>
<dbReference type="PANTHER" id="PTHR43037:SF1">
    <property type="entry name" value="BLL1128 PROTEIN"/>
    <property type="match status" value="1"/>
</dbReference>
<dbReference type="InterPro" id="IPR029058">
    <property type="entry name" value="AB_hydrolase_fold"/>
</dbReference>
<dbReference type="GO" id="GO:0016787">
    <property type="term" value="F:hydrolase activity"/>
    <property type="evidence" value="ECO:0007669"/>
    <property type="project" value="UniProtKB-KW"/>
</dbReference>